<dbReference type="Gene3D" id="3.30.950.10">
    <property type="entry name" value="Methyltransferase, Cobalt-precorrin-4 Transmethylase, Domain 2"/>
    <property type="match status" value="1"/>
</dbReference>
<keyword evidence="10" id="KW-0456">Lyase</keyword>
<dbReference type="SUPFAM" id="SSF53790">
    <property type="entry name" value="Tetrapyrrole methylase"/>
    <property type="match status" value="1"/>
</dbReference>
<evidence type="ECO:0000256" key="1">
    <source>
        <dbReference type="ARBA" id="ARBA00011738"/>
    </source>
</evidence>
<dbReference type="GO" id="GO:0004851">
    <property type="term" value="F:uroporphyrin-III C-methyltransferase activity"/>
    <property type="evidence" value="ECO:0007669"/>
    <property type="project" value="UniProtKB-EC"/>
</dbReference>
<dbReference type="InterPro" id="IPR014777">
    <property type="entry name" value="4pyrrole_Mease_sub1"/>
</dbReference>
<dbReference type="PROSITE" id="PS00839">
    <property type="entry name" value="SUMT_1"/>
    <property type="match status" value="1"/>
</dbReference>
<dbReference type="PROSITE" id="PS00840">
    <property type="entry name" value="SUMT_2"/>
    <property type="match status" value="1"/>
</dbReference>
<evidence type="ECO:0000259" key="9">
    <source>
        <dbReference type="Pfam" id="PF02602"/>
    </source>
</evidence>
<dbReference type="FunFam" id="3.40.1010.10:FF:000001">
    <property type="entry name" value="Siroheme synthase"/>
    <property type="match status" value="1"/>
</dbReference>
<gene>
    <name evidence="10" type="ordered locus">Mthe_1124</name>
</gene>
<dbReference type="STRING" id="349307.Mthe_1124"/>
<evidence type="ECO:0000313" key="11">
    <source>
        <dbReference type="Proteomes" id="UP000000674"/>
    </source>
</evidence>
<dbReference type="GO" id="GO:0032259">
    <property type="term" value="P:methylation"/>
    <property type="evidence" value="ECO:0007669"/>
    <property type="project" value="UniProtKB-KW"/>
</dbReference>
<dbReference type="GeneID" id="4463399"/>
<protein>
    <recommendedName>
        <fullName evidence="2">uroporphyrinogen-III C-methyltransferase</fullName>
        <ecNumber evidence="2">2.1.1.107</ecNumber>
    </recommendedName>
</protein>
<evidence type="ECO:0000256" key="7">
    <source>
        <dbReference type="RuleBase" id="RU003960"/>
    </source>
</evidence>
<accession>A0B883</accession>
<dbReference type="AlphaFoldDB" id="A0B883"/>
<dbReference type="InterPro" id="IPR003043">
    <property type="entry name" value="Uropor_MeTrfase_CS"/>
</dbReference>
<dbReference type="InterPro" id="IPR036108">
    <property type="entry name" value="4pyrrol_syn_uPrphyn_synt_sf"/>
</dbReference>
<evidence type="ECO:0000259" key="8">
    <source>
        <dbReference type="Pfam" id="PF00590"/>
    </source>
</evidence>
<organism evidence="10 11">
    <name type="scientific">Methanothrix thermoacetophila (strain DSM 6194 / JCM 14653 / NBRC 101360 / PT)</name>
    <name type="common">Methanosaeta thermophila</name>
    <dbReference type="NCBI Taxonomy" id="349307"/>
    <lineage>
        <taxon>Archaea</taxon>
        <taxon>Methanobacteriati</taxon>
        <taxon>Methanobacteriota</taxon>
        <taxon>Stenosarchaea group</taxon>
        <taxon>Methanomicrobia</taxon>
        <taxon>Methanotrichales</taxon>
        <taxon>Methanotrichaceae</taxon>
        <taxon>Methanothrix</taxon>
    </lineage>
</organism>
<dbReference type="GO" id="GO:0019354">
    <property type="term" value="P:siroheme biosynthetic process"/>
    <property type="evidence" value="ECO:0007669"/>
    <property type="project" value="InterPro"/>
</dbReference>
<dbReference type="InterPro" id="IPR035996">
    <property type="entry name" value="4pyrrol_Methylase_sf"/>
</dbReference>
<dbReference type="Proteomes" id="UP000000674">
    <property type="component" value="Chromosome"/>
</dbReference>
<dbReference type="InterPro" id="IPR003754">
    <property type="entry name" value="4pyrrol_synth_uPrphyn_synth"/>
</dbReference>
<name>A0B883_METTP</name>
<evidence type="ECO:0000256" key="2">
    <source>
        <dbReference type="ARBA" id="ARBA00012162"/>
    </source>
</evidence>
<keyword evidence="4 7" id="KW-0808">Transferase</keyword>
<dbReference type="KEGG" id="mtp:Mthe_1124"/>
<evidence type="ECO:0000256" key="6">
    <source>
        <dbReference type="ARBA" id="ARBA00023244"/>
    </source>
</evidence>
<feature type="domain" description="Tetrapyrrole biosynthesis uroporphyrinogen III synthase" evidence="9">
    <location>
        <begin position="261"/>
        <end position="481"/>
    </location>
</feature>
<comment type="subunit">
    <text evidence="1">Homodimer.</text>
</comment>
<dbReference type="Gene3D" id="3.40.1010.10">
    <property type="entry name" value="Cobalt-precorrin-4 Transmethylase, Domain 1"/>
    <property type="match status" value="1"/>
</dbReference>
<dbReference type="OrthoDB" id="24444at2157"/>
<comment type="similarity">
    <text evidence="7">Belongs to the precorrin methyltransferase family.</text>
</comment>
<dbReference type="SUPFAM" id="SSF69618">
    <property type="entry name" value="HemD-like"/>
    <property type="match status" value="1"/>
</dbReference>
<evidence type="ECO:0000313" key="10">
    <source>
        <dbReference type="EMBL" id="ABK14907.1"/>
    </source>
</evidence>
<dbReference type="Gene3D" id="3.40.50.10090">
    <property type="match status" value="2"/>
</dbReference>
<dbReference type="Pfam" id="PF00590">
    <property type="entry name" value="TP_methylase"/>
    <property type="match status" value="1"/>
</dbReference>
<evidence type="ECO:0000256" key="3">
    <source>
        <dbReference type="ARBA" id="ARBA00022603"/>
    </source>
</evidence>
<dbReference type="RefSeq" id="WP_011696300.1">
    <property type="nucleotide sequence ID" value="NC_008553.1"/>
</dbReference>
<dbReference type="FunFam" id="3.30.950.10:FF:000001">
    <property type="entry name" value="Siroheme synthase"/>
    <property type="match status" value="1"/>
</dbReference>
<dbReference type="CDD" id="cd06578">
    <property type="entry name" value="HemD"/>
    <property type="match status" value="1"/>
</dbReference>
<dbReference type="InterPro" id="IPR000878">
    <property type="entry name" value="4pyrrol_Mease"/>
</dbReference>
<reference evidence="10 11" key="1">
    <citation type="submission" date="2006-10" db="EMBL/GenBank/DDBJ databases">
        <title>Complete sequence of Methanosaeta thermophila PT.</title>
        <authorList>
            <consortium name="US DOE Joint Genome Institute"/>
            <person name="Copeland A."/>
            <person name="Lucas S."/>
            <person name="Lapidus A."/>
            <person name="Barry K."/>
            <person name="Detter J.C."/>
            <person name="Glavina del Rio T."/>
            <person name="Hammon N."/>
            <person name="Israni S."/>
            <person name="Pitluck S."/>
            <person name="Chain P."/>
            <person name="Malfatti S."/>
            <person name="Shin M."/>
            <person name="Vergez L."/>
            <person name="Schmutz J."/>
            <person name="Larimer F."/>
            <person name="Land M."/>
            <person name="Hauser L."/>
            <person name="Kyrpides N."/>
            <person name="Kim E."/>
            <person name="Smith K.S."/>
            <person name="Ingram-Smith C."/>
            <person name="Richardson P."/>
        </authorList>
    </citation>
    <scope>NUCLEOTIDE SEQUENCE [LARGE SCALE GENOMIC DNA]</scope>
    <source>
        <strain evidence="11">DSM 6194 / JCM 14653 / NBRC 101360 / PT</strain>
    </source>
</reference>
<dbReference type="NCBIfam" id="NF004790">
    <property type="entry name" value="PRK06136.1"/>
    <property type="match status" value="1"/>
</dbReference>
<sequence>MNGDAGKVYLVGAGPGDPELITVKGLRLLREADVVLHDRLLNEKLLRDLKAEIIDVGKAPGKHKLSQEEINELLIEKAREGKIVVRLKGGDPYLFGRGGEEALALREAGIPFEVVPGVTSAIAAPALAGIPVTHRGISTALTVVTGHEEPGKDKELDWHALARLGGTLVVLMGVGRIRENTSMLLDGGLSPQTPAALIERGSWPDQRCVRGTLGDIAERASSSGVKSPAVLVVGDVVDLERYLRQRRIAILRAEKQLDVSVRLAERYGFIPVAAPSISLRALELPHDIKERIEKTECVVFTSSNGVEIISRRSDLVDLIQKKRVAAIGPKTAQALSERGVNVDVIPAEYSSRGLVNALGGFKSVLLLRSAQGSPALLQGLRSSGIEVEDVPVYEVKGSEDSRLDDLIRRAELIDVFAFTSGSTVRYLMRRSEELGMEDHLRRALDSALVVAIGPPTAEVLGEFGVRVDLIPERYTFEGMLEAARREIGVRS</sequence>
<dbReference type="PANTHER" id="PTHR45790">
    <property type="entry name" value="SIROHEME SYNTHASE-RELATED"/>
    <property type="match status" value="1"/>
</dbReference>
<proteinExistence type="inferred from homology"/>
<dbReference type="NCBIfam" id="TIGR01469">
    <property type="entry name" value="cobA_cysG_Cterm"/>
    <property type="match status" value="1"/>
</dbReference>
<keyword evidence="11" id="KW-1185">Reference proteome</keyword>
<dbReference type="HOGENOM" id="CLU_011276_6_0_2"/>
<evidence type="ECO:0000256" key="5">
    <source>
        <dbReference type="ARBA" id="ARBA00022691"/>
    </source>
</evidence>
<evidence type="ECO:0000256" key="4">
    <source>
        <dbReference type="ARBA" id="ARBA00022679"/>
    </source>
</evidence>
<feature type="domain" description="Tetrapyrrole methylase" evidence="8">
    <location>
        <begin position="7"/>
        <end position="216"/>
    </location>
</feature>
<dbReference type="EC" id="2.1.1.107" evidence="2"/>
<dbReference type="InterPro" id="IPR050161">
    <property type="entry name" value="Siro_Cobalamin_biosynth"/>
</dbReference>
<dbReference type="InterPro" id="IPR014776">
    <property type="entry name" value="4pyrrole_Mease_sub2"/>
</dbReference>
<dbReference type="Pfam" id="PF02602">
    <property type="entry name" value="HEM4"/>
    <property type="match status" value="1"/>
</dbReference>
<keyword evidence="6" id="KW-0627">Porphyrin biosynthesis</keyword>
<dbReference type="EMBL" id="CP000477">
    <property type="protein sequence ID" value="ABK14907.1"/>
    <property type="molecule type" value="Genomic_DNA"/>
</dbReference>
<dbReference type="PANTHER" id="PTHR45790:SF3">
    <property type="entry name" value="S-ADENOSYL-L-METHIONINE-DEPENDENT UROPORPHYRINOGEN III METHYLTRANSFERASE, CHLOROPLASTIC"/>
    <property type="match status" value="1"/>
</dbReference>
<dbReference type="InterPro" id="IPR006366">
    <property type="entry name" value="CobA/CysG_C"/>
</dbReference>
<dbReference type="GO" id="GO:0004852">
    <property type="term" value="F:uroporphyrinogen-III synthase activity"/>
    <property type="evidence" value="ECO:0007669"/>
    <property type="project" value="InterPro"/>
</dbReference>
<keyword evidence="5" id="KW-0949">S-adenosyl-L-methionine</keyword>
<dbReference type="CDD" id="cd11642">
    <property type="entry name" value="SUMT"/>
    <property type="match status" value="1"/>
</dbReference>
<keyword evidence="3 7" id="KW-0489">Methyltransferase</keyword>